<feature type="region of interest" description="Disordered" evidence="10">
    <location>
        <begin position="37"/>
        <end position="59"/>
    </location>
</feature>
<dbReference type="HAMAP" id="MF_00509">
    <property type="entry name" value="ZipA"/>
    <property type="match status" value="1"/>
</dbReference>
<dbReference type="InterPro" id="IPR011919">
    <property type="entry name" value="Cell_div_ZipA"/>
</dbReference>
<dbReference type="EMBL" id="JBHRUH010000050">
    <property type="protein sequence ID" value="MFC3294463.1"/>
    <property type="molecule type" value="Genomic_DNA"/>
</dbReference>
<keyword evidence="7 8" id="KW-0131">Cell cycle</keyword>
<evidence type="ECO:0000256" key="4">
    <source>
        <dbReference type="ARBA" id="ARBA00022692"/>
    </source>
</evidence>
<feature type="transmembrane region" description="Helical" evidence="8">
    <location>
        <begin position="6"/>
        <end position="24"/>
    </location>
</feature>
<evidence type="ECO:0000256" key="1">
    <source>
        <dbReference type="ARBA" id="ARBA00022475"/>
    </source>
</evidence>
<feature type="domain" description="ZipA C-terminal FtsZ-binding" evidence="11">
    <location>
        <begin position="322"/>
        <end position="452"/>
    </location>
</feature>
<keyword evidence="3 8" id="KW-0132">Cell division</keyword>
<evidence type="ECO:0000259" key="11">
    <source>
        <dbReference type="SMART" id="SM00771"/>
    </source>
</evidence>
<comment type="subunit">
    <text evidence="8">Interacts with FtsZ via their C-terminal domains.</text>
</comment>
<comment type="subcellular location">
    <subcellularLocation>
        <location evidence="8">Cell inner membrane</location>
        <topology evidence="8">Single-pass type I membrane protein</topology>
    </subcellularLocation>
    <text evidence="8">Localizes to the Z ring in an FtsZ-dependent manner.</text>
</comment>
<feature type="compositionally biased region" description="Basic and acidic residues" evidence="10">
    <location>
        <begin position="206"/>
        <end position="220"/>
    </location>
</feature>
<evidence type="ECO:0000313" key="13">
    <source>
        <dbReference type="Proteomes" id="UP001595640"/>
    </source>
</evidence>
<keyword evidence="1 8" id="KW-1003">Cell membrane</keyword>
<keyword evidence="5 8" id="KW-1133">Transmembrane helix</keyword>
<comment type="caution">
    <text evidence="12">The sequence shown here is derived from an EMBL/GenBank/DDBJ whole genome shotgun (WGS) entry which is preliminary data.</text>
</comment>
<evidence type="ECO:0000256" key="7">
    <source>
        <dbReference type="ARBA" id="ARBA00023306"/>
    </source>
</evidence>
<keyword evidence="6 8" id="KW-0472">Membrane</keyword>
<dbReference type="Proteomes" id="UP001595640">
    <property type="component" value="Unassembled WGS sequence"/>
</dbReference>
<keyword evidence="2 8" id="KW-0997">Cell inner membrane</keyword>
<dbReference type="SMART" id="SM00771">
    <property type="entry name" value="ZipA_C"/>
    <property type="match status" value="1"/>
</dbReference>
<dbReference type="Pfam" id="PF04354">
    <property type="entry name" value="ZipA_C"/>
    <property type="match status" value="1"/>
</dbReference>
<feature type="region of interest" description="Disordered" evidence="10">
    <location>
        <begin position="78"/>
        <end position="245"/>
    </location>
</feature>
<accession>A0ABV7M6E1</accession>
<proteinExistence type="inferred from homology"/>
<evidence type="ECO:0000256" key="9">
    <source>
        <dbReference type="RuleBase" id="RU003612"/>
    </source>
</evidence>
<dbReference type="Gene3D" id="3.30.1400.10">
    <property type="entry name" value="ZipA, C-terminal FtsZ-binding domain"/>
    <property type="match status" value="1"/>
</dbReference>
<feature type="compositionally biased region" description="Basic and acidic residues" evidence="10">
    <location>
        <begin position="102"/>
        <end position="111"/>
    </location>
</feature>
<organism evidence="12 13">
    <name type="scientific">Modicisalibacter luteus</name>
    <dbReference type="NCBI Taxonomy" id="453962"/>
    <lineage>
        <taxon>Bacteria</taxon>
        <taxon>Pseudomonadati</taxon>
        <taxon>Pseudomonadota</taxon>
        <taxon>Gammaproteobacteria</taxon>
        <taxon>Oceanospirillales</taxon>
        <taxon>Halomonadaceae</taxon>
        <taxon>Modicisalibacter</taxon>
    </lineage>
</organism>
<evidence type="ECO:0000256" key="10">
    <source>
        <dbReference type="SAM" id="MobiDB-lite"/>
    </source>
</evidence>
<evidence type="ECO:0000256" key="3">
    <source>
        <dbReference type="ARBA" id="ARBA00022618"/>
    </source>
</evidence>
<feature type="compositionally biased region" description="Acidic residues" evidence="10">
    <location>
        <begin position="44"/>
        <end position="53"/>
    </location>
</feature>
<dbReference type="PANTHER" id="PTHR38685">
    <property type="entry name" value="CELL DIVISION PROTEIN ZIPA"/>
    <property type="match status" value="1"/>
</dbReference>
<gene>
    <name evidence="8 12" type="primary">zipA</name>
    <name evidence="12" type="ORF">ACFOEI_20760</name>
</gene>
<feature type="compositionally biased region" description="Basic and acidic residues" evidence="10">
    <location>
        <begin position="85"/>
        <end position="94"/>
    </location>
</feature>
<comment type="similarity">
    <text evidence="8 9">Belongs to the ZipA family.</text>
</comment>
<evidence type="ECO:0000256" key="2">
    <source>
        <dbReference type="ARBA" id="ARBA00022519"/>
    </source>
</evidence>
<evidence type="ECO:0000313" key="12">
    <source>
        <dbReference type="EMBL" id="MFC3294463.1"/>
    </source>
</evidence>
<keyword evidence="4 8" id="KW-0812">Transmembrane</keyword>
<evidence type="ECO:0000256" key="6">
    <source>
        <dbReference type="ARBA" id="ARBA00023136"/>
    </source>
</evidence>
<dbReference type="NCBIfam" id="TIGR02205">
    <property type="entry name" value="septum_zipA"/>
    <property type="match status" value="1"/>
</dbReference>
<evidence type="ECO:0000256" key="8">
    <source>
        <dbReference type="HAMAP-Rule" id="MF_00509"/>
    </source>
</evidence>
<name>A0ABV7M6E1_9GAMM</name>
<dbReference type="PANTHER" id="PTHR38685:SF1">
    <property type="entry name" value="CELL DIVISION PROTEIN ZIPA"/>
    <property type="match status" value="1"/>
</dbReference>
<feature type="compositionally biased region" description="Basic and acidic residues" evidence="10">
    <location>
        <begin position="155"/>
        <end position="169"/>
    </location>
</feature>
<sequence>MELREWLIILGLVLVTIIVVDGVRRLQRQRRVPRLDQIDRGAGDDDDATTDPEEAARQEEINWELPNGGARVIRSAAQPTVVPKPKLERQEHPGPSKVFSRMAKEQEDRATASKANSGPAKPAASASRGDYHGRDEAATVAREAPIHAKRPASTESRDAKTRETSRDTPLHQPTEAPTGRFNRAGMAAALRSSSQRAMSKMSSAFHRHDDEEHAPHREPSLGEPSQGKPNDTDPAVTAREAEAHKARYAQPEAPAFEPPFQPVGYQGHAVANEDEAYAEAADAGFDTTAETTSDVVTPHPVVEKARRHNVSAQRARETLAGADEVIVISVLARNEEGFSGTALLNLMLACGLRYSEMGIFLRYETEDDESELQFAMVDVVKPGTFDLESMDEFSTPGVTFLMPLPGAQDSAAAFEAMVETAMVLVRHLGGELKDENRSVMTAQTVEFARQRVQEFERRNRLHRYQAN</sequence>
<evidence type="ECO:0000256" key="5">
    <source>
        <dbReference type="ARBA" id="ARBA00022989"/>
    </source>
</evidence>
<keyword evidence="13" id="KW-1185">Reference proteome</keyword>
<feature type="compositionally biased region" description="Low complexity" evidence="10">
    <location>
        <begin position="191"/>
        <end position="204"/>
    </location>
</feature>
<protein>
    <recommendedName>
        <fullName evidence="8 9">Cell division protein ZipA</fullName>
    </recommendedName>
</protein>
<dbReference type="SUPFAM" id="SSF64383">
    <property type="entry name" value="Cell-division protein ZipA, C-terminal domain"/>
    <property type="match status" value="1"/>
</dbReference>
<dbReference type="InterPro" id="IPR007449">
    <property type="entry name" value="ZipA_FtsZ-bd_C"/>
</dbReference>
<reference evidence="13" key="1">
    <citation type="journal article" date="2019" name="Int. J. Syst. Evol. Microbiol.">
        <title>The Global Catalogue of Microorganisms (GCM) 10K type strain sequencing project: providing services to taxonomists for standard genome sequencing and annotation.</title>
        <authorList>
            <consortium name="The Broad Institute Genomics Platform"/>
            <consortium name="The Broad Institute Genome Sequencing Center for Infectious Disease"/>
            <person name="Wu L."/>
            <person name="Ma J."/>
        </authorList>
    </citation>
    <scope>NUCLEOTIDE SEQUENCE [LARGE SCALE GENOMIC DNA]</scope>
    <source>
        <strain evidence="13">KCTC 12847</strain>
    </source>
</reference>
<dbReference type="InterPro" id="IPR036765">
    <property type="entry name" value="ZipA_FtsZ-bd_C_sf"/>
</dbReference>
<dbReference type="RefSeq" id="WP_019017062.1">
    <property type="nucleotide sequence ID" value="NZ_BMXD01000004.1"/>
</dbReference>
<dbReference type="GO" id="GO:0051301">
    <property type="term" value="P:cell division"/>
    <property type="evidence" value="ECO:0007669"/>
    <property type="project" value="UniProtKB-KW"/>
</dbReference>
<comment type="function">
    <text evidence="8 9">Essential cell division protein that stabilizes the FtsZ protofilaments by cross-linking them and that serves as a cytoplasmic membrane anchor for the Z ring. Also required for the recruitment to the septal ring of downstream cell division proteins.</text>
</comment>